<keyword evidence="2" id="KW-1185">Reference proteome</keyword>
<evidence type="ECO:0000313" key="2">
    <source>
        <dbReference type="Proteomes" id="UP000017559"/>
    </source>
</evidence>
<gene>
    <name evidence="1" type="ORF">Moror_4220</name>
</gene>
<keyword evidence="1" id="KW-0808">Transferase</keyword>
<organism evidence="1 2">
    <name type="scientific">Moniliophthora roreri (strain MCA 2997)</name>
    <name type="common">Cocoa frosty pod rot fungus</name>
    <name type="synonym">Crinipellis roreri</name>
    <dbReference type="NCBI Taxonomy" id="1381753"/>
    <lineage>
        <taxon>Eukaryota</taxon>
        <taxon>Fungi</taxon>
        <taxon>Dikarya</taxon>
        <taxon>Basidiomycota</taxon>
        <taxon>Agaricomycotina</taxon>
        <taxon>Agaricomycetes</taxon>
        <taxon>Agaricomycetidae</taxon>
        <taxon>Agaricales</taxon>
        <taxon>Marasmiineae</taxon>
        <taxon>Marasmiaceae</taxon>
        <taxon>Moniliophthora</taxon>
    </lineage>
</organism>
<dbReference type="KEGG" id="mrr:Moror_4220"/>
<comment type="caution">
    <text evidence="1">The sequence shown here is derived from an EMBL/GenBank/DDBJ whole genome shotgun (WGS) entry which is preliminary data.</text>
</comment>
<sequence>MATSKTLKKLNCAPTGRLPTAAPTVDTLKDMSVQGVENLAMELRTALLACKSRVLTLLYAEAWHEVLAETGFMCKYSNLAESIEHGFNVGIPTFHHTFTPTNNLDTDEHLLAFHTIAEKELHLQCWLGPYPRHIIKAVIGPFQTSPISMVPKPGKPEKF</sequence>
<dbReference type="GO" id="GO:0003964">
    <property type="term" value="F:RNA-directed DNA polymerase activity"/>
    <property type="evidence" value="ECO:0007669"/>
    <property type="project" value="UniProtKB-KW"/>
</dbReference>
<keyword evidence="1" id="KW-0695">RNA-directed DNA polymerase</keyword>
<dbReference type="EMBL" id="AWSO01000428">
    <property type="protein sequence ID" value="ESK90612.1"/>
    <property type="molecule type" value="Genomic_DNA"/>
</dbReference>
<dbReference type="OrthoDB" id="2678913at2759"/>
<proteinExistence type="predicted"/>
<protein>
    <submittedName>
        <fullName evidence="1">Reverse transcriptase ribonuclease h</fullName>
    </submittedName>
</protein>
<name>V2XA73_MONRO</name>
<reference evidence="1 2" key="1">
    <citation type="journal article" date="2014" name="BMC Genomics">
        <title>Genome and secretome analysis of the hemibiotrophic fungal pathogen, Moniliophthora roreri, which causes frosty pod rot disease of cacao: mechanisms of the biotrophic and necrotrophic phases.</title>
        <authorList>
            <person name="Meinhardt L.W."/>
            <person name="Costa G.G.L."/>
            <person name="Thomazella D.P.T."/>
            <person name="Teixeira P.J.P.L."/>
            <person name="Carazzolle M.F."/>
            <person name="Schuster S.C."/>
            <person name="Carlson J.E."/>
            <person name="Guiltinan M.J."/>
            <person name="Mieczkowski P."/>
            <person name="Farmer A."/>
            <person name="Ramaraj T."/>
            <person name="Crozier J."/>
            <person name="Davis R.E."/>
            <person name="Shao J."/>
            <person name="Melnick R.L."/>
            <person name="Pereira G.A.G."/>
            <person name="Bailey B.A."/>
        </authorList>
    </citation>
    <scope>NUCLEOTIDE SEQUENCE [LARGE SCALE GENOMIC DNA]</scope>
    <source>
        <strain evidence="1 2">MCA 2997</strain>
    </source>
</reference>
<dbReference type="STRING" id="1381753.V2XA73"/>
<accession>V2XA73</accession>
<dbReference type="Proteomes" id="UP000017559">
    <property type="component" value="Unassembled WGS sequence"/>
</dbReference>
<evidence type="ECO:0000313" key="1">
    <source>
        <dbReference type="EMBL" id="ESK90612.1"/>
    </source>
</evidence>
<dbReference type="AlphaFoldDB" id="V2XA73"/>
<keyword evidence="1" id="KW-0548">Nucleotidyltransferase</keyword>
<dbReference type="HOGENOM" id="CLU_1949369_0_0_1"/>